<sequence length="92" mass="10547">MDLRIQYMHLPTTIEPIAMVRGTAHVWVWTTTKAISMLKEDIFVARAGRFYVMGEIIDYSGKLQKSPIKKQSHVKGQDVEQNLLQSSKELDV</sequence>
<gene>
    <name evidence="1" type="ORF">C5167_007026</name>
</gene>
<organism evidence="1 2">
    <name type="scientific">Papaver somniferum</name>
    <name type="common">Opium poppy</name>
    <dbReference type="NCBI Taxonomy" id="3469"/>
    <lineage>
        <taxon>Eukaryota</taxon>
        <taxon>Viridiplantae</taxon>
        <taxon>Streptophyta</taxon>
        <taxon>Embryophyta</taxon>
        <taxon>Tracheophyta</taxon>
        <taxon>Spermatophyta</taxon>
        <taxon>Magnoliopsida</taxon>
        <taxon>Ranunculales</taxon>
        <taxon>Papaveraceae</taxon>
        <taxon>Papaveroideae</taxon>
        <taxon>Papaver</taxon>
    </lineage>
</organism>
<evidence type="ECO:0000313" key="1">
    <source>
        <dbReference type="EMBL" id="RZC59728.1"/>
    </source>
</evidence>
<name>A0A4Y7JIU9_PAPSO</name>
<dbReference type="EMBL" id="CM010718">
    <property type="protein sequence ID" value="RZC59728.1"/>
    <property type="molecule type" value="Genomic_DNA"/>
</dbReference>
<dbReference type="Proteomes" id="UP000316621">
    <property type="component" value="Chromosome 4"/>
</dbReference>
<dbReference type="AlphaFoldDB" id="A0A4Y7JIU9"/>
<keyword evidence="2" id="KW-1185">Reference proteome</keyword>
<proteinExistence type="predicted"/>
<protein>
    <submittedName>
        <fullName evidence="1">Uncharacterized protein</fullName>
    </submittedName>
</protein>
<evidence type="ECO:0000313" key="2">
    <source>
        <dbReference type="Proteomes" id="UP000316621"/>
    </source>
</evidence>
<accession>A0A4Y7JIU9</accession>
<dbReference type="Gramene" id="RZC59728">
    <property type="protein sequence ID" value="RZC59728"/>
    <property type="gene ID" value="C5167_007026"/>
</dbReference>
<reference evidence="1 2" key="1">
    <citation type="journal article" date="2018" name="Science">
        <title>The opium poppy genome and morphinan production.</title>
        <authorList>
            <person name="Guo L."/>
            <person name="Winzer T."/>
            <person name="Yang X."/>
            <person name="Li Y."/>
            <person name="Ning Z."/>
            <person name="He Z."/>
            <person name="Teodor R."/>
            <person name="Lu Y."/>
            <person name="Bowser T.A."/>
            <person name="Graham I.A."/>
            <person name="Ye K."/>
        </authorList>
    </citation>
    <scope>NUCLEOTIDE SEQUENCE [LARGE SCALE GENOMIC DNA]</scope>
    <source>
        <strain evidence="2">cv. HN1</strain>
        <tissue evidence="1">Leaves</tissue>
    </source>
</reference>